<dbReference type="FunFam" id="3.40.50.720:FF:000019">
    <property type="entry name" value="Glycerol-3-phosphate dehydrogenase [NAD(P)+]"/>
    <property type="match status" value="1"/>
</dbReference>
<dbReference type="GO" id="GO:0005975">
    <property type="term" value="P:carbohydrate metabolic process"/>
    <property type="evidence" value="ECO:0007669"/>
    <property type="project" value="InterPro"/>
</dbReference>
<evidence type="ECO:0000256" key="16">
    <source>
        <dbReference type="PIRSR" id="PIRSR000114-2"/>
    </source>
</evidence>
<evidence type="ECO:0000259" key="19">
    <source>
        <dbReference type="Pfam" id="PF01210"/>
    </source>
</evidence>
<keyword evidence="22" id="KW-1185">Reference proteome</keyword>
<keyword evidence="8 14" id="KW-0594">Phospholipid biosynthesis</keyword>
<dbReference type="EMBL" id="HG794546">
    <property type="protein sequence ID" value="CDL01138.1"/>
    <property type="molecule type" value="Genomic_DNA"/>
</dbReference>
<feature type="binding site" evidence="17">
    <location>
        <begin position="8"/>
        <end position="13"/>
    </location>
    <ligand>
        <name>NAD(+)</name>
        <dbReference type="ChEBI" id="CHEBI:57540"/>
    </ligand>
</feature>
<keyword evidence="2 14" id="KW-0444">Lipid biosynthesis</keyword>
<keyword evidence="4 14" id="KW-0521">NADP</keyword>
<feature type="binding site" evidence="14">
    <location>
        <position position="105"/>
    </location>
    <ligand>
        <name>NADPH</name>
        <dbReference type="ChEBI" id="CHEBI:57783"/>
    </ligand>
</feature>
<protein>
    <recommendedName>
        <fullName evidence="12 14">Glycerol-3-phosphate dehydrogenase [NAD(P)+]</fullName>
        <ecNumber evidence="11 14">1.1.1.94</ecNumber>
    </recommendedName>
    <alternativeName>
        <fullName evidence="14">NAD(P)(+)-dependent glycerol-3-phosphate dehydrogenase</fullName>
    </alternativeName>
    <alternativeName>
        <fullName evidence="13 14">NAD(P)H-dependent dihydroxyacetone-phosphate reductase</fullName>
    </alternativeName>
</protein>
<dbReference type="HOGENOM" id="CLU_033449_0_2_5"/>
<keyword evidence="3 14" id="KW-0547">Nucleotide-binding</keyword>
<dbReference type="InterPro" id="IPR013328">
    <property type="entry name" value="6PGD_dom2"/>
</dbReference>
<evidence type="ECO:0000256" key="15">
    <source>
        <dbReference type="PIRSR" id="PIRSR000114-1"/>
    </source>
</evidence>
<dbReference type="GO" id="GO:0141153">
    <property type="term" value="F:glycerol-3-phosphate dehydrogenase (NADP+) activity"/>
    <property type="evidence" value="ECO:0007669"/>
    <property type="project" value="RHEA"/>
</dbReference>
<feature type="binding site" evidence="14">
    <location>
        <position position="241"/>
    </location>
    <ligand>
        <name>sn-glycerol 3-phosphate</name>
        <dbReference type="ChEBI" id="CHEBI:57597"/>
    </ligand>
</feature>
<dbReference type="InterPro" id="IPR011128">
    <property type="entry name" value="G3P_DH_NAD-dep_N"/>
</dbReference>
<evidence type="ECO:0000256" key="17">
    <source>
        <dbReference type="PIRSR" id="PIRSR000114-3"/>
    </source>
</evidence>
<evidence type="ECO:0000256" key="5">
    <source>
        <dbReference type="ARBA" id="ARBA00023002"/>
    </source>
</evidence>
<dbReference type="NCBIfam" id="NF000942">
    <property type="entry name" value="PRK00094.1-4"/>
    <property type="match status" value="1"/>
</dbReference>
<dbReference type="PROSITE" id="PS00957">
    <property type="entry name" value="NAD_G3PDH"/>
    <property type="match status" value="1"/>
</dbReference>
<feature type="binding site" evidence="17">
    <location>
        <position position="137"/>
    </location>
    <ligand>
        <name>NAD(+)</name>
        <dbReference type="ChEBI" id="CHEBI:57540"/>
    </ligand>
</feature>
<evidence type="ECO:0000256" key="3">
    <source>
        <dbReference type="ARBA" id="ARBA00022741"/>
    </source>
</evidence>
<feature type="binding site" evidence="14">
    <location>
        <position position="133"/>
    </location>
    <ligand>
        <name>sn-glycerol 3-phosphate</name>
        <dbReference type="ChEBI" id="CHEBI:57597"/>
    </ligand>
</feature>
<evidence type="ECO:0000256" key="9">
    <source>
        <dbReference type="ARBA" id="ARBA00023264"/>
    </source>
</evidence>
<keyword evidence="7 14" id="KW-0443">Lipid metabolism</keyword>
<dbReference type="InterPro" id="IPR006168">
    <property type="entry name" value="G3P_DH_NAD-dep"/>
</dbReference>
<keyword evidence="14" id="KW-0963">Cytoplasm</keyword>
<dbReference type="SUPFAM" id="SSF51735">
    <property type="entry name" value="NAD(P)-binding Rossmann-fold domains"/>
    <property type="match status" value="1"/>
</dbReference>
<dbReference type="HAMAP" id="MF_00394">
    <property type="entry name" value="NAD_Glyc3P_dehydrog"/>
    <property type="match status" value="1"/>
</dbReference>
<dbReference type="GO" id="GO:0008654">
    <property type="term" value="P:phospholipid biosynthetic process"/>
    <property type="evidence" value="ECO:0007669"/>
    <property type="project" value="UniProtKB-KW"/>
</dbReference>
<feature type="binding site" evidence="14">
    <location>
        <position position="105"/>
    </location>
    <ligand>
        <name>sn-glycerol 3-phosphate</name>
        <dbReference type="ChEBI" id="CHEBI:57597"/>
    </ligand>
</feature>
<accession>V6F8P4</accession>
<feature type="binding site" evidence="14">
    <location>
        <position position="188"/>
    </location>
    <ligand>
        <name>sn-glycerol 3-phosphate</name>
        <dbReference type="ChEBI" id="CHEBI:57597"/>
    </ligand>
</feature>
<evidence type="ECO:0000256" key="8">
    <source>
        <dbReference type="ARBA" id="ARBA00023209"/>
    </source>
</evidence>
<feature type="binding site" evidence="16">
    <location>
        <begin position="252"/>
        <end position="253"/>
    </location>
    <ligand>
        <name>substrate</name>
    </ligand>
</feature>
<evidence type="ECO:0000256" key="14">
    <source>
        <dbReference type="HAMAP-Rule" id="MF_00394"/>
    </source>
</evidence>
<keyword evidence="6 14" id="KW-0520">NAD</keyword>
<feature type="binding site" evidence="14">
    <location>
        <position position="251"/>
    </location>
    <ligand>
        <name>sn-glycerol 3-phosphate</name>
        <dbReference type="ChEBI" id="CHEBI:57597"/>
    </ligand>
</feature>
<keyword evidence="5 14" id="KW-0560">Oxidoreductase</keyword>
<comment type="catalytic activity">
    <reaction evidence="10">
        <text>sn-glycerol 3-phosphate + NADP(+) = dihydroxyacetone phosphate + NADPH + H(+)</text>
        <dbReference type="Rhea" id="RHEA:11096"/>
        <dbReference type="ChEBI" id="CHEBI:15378"/>
        <dbReference type="ChEBI" id="CHEBI:57597"/>
        <dbReference type="ChEBI" id="CHEBI:57642"/>
        <dbReference type="ChEBI" id="CHEBI:57783"/>
        <dbReference type="ChEBI" id="CHEBI:58349"/>
        <dbReference type="EC" id="1.1.1.94"/>
    </reaction>
    <physiologicalReaction direction="right-to-left" evidence="10">
        <dbReference type="Rhea" id="RHEA:11098"/>
    </physiologicalReaction>
</comment>
<dbReference type="KEGG" id="mgy:MGMSRv2__3923"/>
<dbReference type="InterPro" id="IPR008927">
    <property type="entry name" value="6-PGluconate_DH-like_C_sf"/>
</dbReference>
<reference evidence="21 22" key="1">
    <citation type="journal article" date="2014" name="Genome Announc.">
        <title>Complete genome sequence of Magnetospirillum gryphiswaldense MSR-1.</title>
        <authorList>
            <person name="Wang X."/>
            <person name="Wang Q."/>
            <person name="Zhang W."/>
            <person name="Wang Y."/>
            <person name="Li L."/>
            <person name="Wen T."/>
            <person name="Zhang T."/>
            <person name="Zhang Y."/>
            <person name="Xu J."/>
            <person name="Hu J."/>
            <person name="Li S."/>
            <person name="Liu L."/>
            <person name="Liu J."/>
            <person name="Jiang W."/>
            <person name="Tian J."/>
            <person name="Li Y."/>
            <person name="Schuler D."/>
            <person name="Wang L."/>
            <person name="Li J."/>
        </authorList>
    </citation>
    <scope>NUCLEOTIDE SEQUENCE [LARGE SCALE GENOMIC DNA]</scope>
    <source>
        <strain evidence="22">DSM 6361 / JCM 21280 / NBRC 15271 / MSR-1</strain>
    </source>
</reference>
<dbReference type="SUPFAM" id="SSF48179">
    <property type="entry name" value="6-phosphogluconate dehydrogenase C-terminal domain-like"/>
    <property type="match status" value="1"/>
</dbReference>
<feature type="binding site" evidence="17">
    <location>
        <position position="252"/>
    </location>
    <ligand>
        <name>NAD(+)</name>
        <dbReference type="ChEBI" id="CHEBI:57540"/>
    </ligand>
</feature>
<dbReference type="PRINTS" id="PR00077">
    <property type="entry name" value="GPDHDRGNASE"/>
</dbReference>
<evidence type="ECO:0000259" key="20">
    <source>
        <dbReference type="Pfam" id="PF07479"/>
    </source>
</evidence>
<feature type="binding site" evidence="14">
    <location>
        <position position="49"/>
    </location>
    <ligand>
        <name>NADPH</name>
        <dbReference type="ChEBI" id="CHEBI:57783"/>
    </ligand>
</feature>
<dbReference type="PANTHER" id="PTHR11728">
    <property type="entry name" value="GLYCEROL-3-PHOSPHATE DEHYDROGENASE"/>
    <property type="match status" value="1"/>
</dbReference>
<comment type="function">
    <text evidence="14">Catalyzes the reduction of the glycolytic intermediate dihydroxyacetone phosphate (DHAP) to sn-glycerol 3-phosphate (G3P), the key precursor for phospholipid synthesis.</text>
</comment>
<organism evidence="21 22">
    <name type="scientific">Magnetospirillum gryphiswaldense (strain DSM 6361 / JCM 21280 / NBRC 15271 / MSR-1)</name>
    <dbReference type="NCBI Taxonomy" id="431944"/>
    <lineage>
        <taxon>Bacteria</taxon>
        <taxon>Pseudomonadati</taxon>
        <taxon>Pseudomonadota</taxon>
        <taxon>Alphaproteobacteria</taxon>
        <taxon>Rhodospirillales</taxon>
        <taxon>Rhodospirillaceae</taxon>
        <taxon>Magnetospirillum</taxon>
    </lineage>
</organism>
<feature type="binding site" evidence="14">
    <location>
        <position position="32"/>
    </location>
    <ligand>
        <name>NADPH</name>
        <dbReference type="ChEBI" id="CHEBI:57783"/>
    </ligand>
</feature>
<evidence type="ECO:0000313" key="22">
    <source>
        <dbReference type="Proteomes" id="UP000018922"/>
    </source>
</evidence>
<evidence type="ECO:0000256" key="6">
    <source>
        <dbReference type="ARBA" id="ARBA00023027"/>
    </source>
</evidence>
<dbReference type="Pfam" id="PF07479">
    <property type="entry name" value="NAD_Gly3P_dh_C"/>
    <property type="match status" value="1"/>
</dbReference>
<feature type="binding site" evidence="14">
    <location>
        <position position="12"/>
    </location>
    <ligand>
        <name>NADPH</name>
        <dbReference type="ChEBI" id="CHEBI:57783"/>
    </ligand>
</feature>
<feature type="binding site" evidence="14">
    <location>
        <position position="253"/>
    </location>
    <ligand>
        <name>sn-glycerol 3-phosphate</name>
        <dbReference type="ChEBI" id="CHEBI:57597"/>
    </ligand>
</feature>
<dbReference type="GO" id="GO:0005829">
    <property type="term" value="C:cytosol"/>
    <property type="evidence" value="ECO:0007669"/>
    <property type="project" value="TreeGrafter"/>
</dbReference>
<dbReference type="Gene3D" id="1.10.1040.10">
    <property type="entry name" value="N-(1-d-carboxylethyl)-l-norvaline Dehydrogenase, domain 2"/>
    <property type="match status" value="1"/>
</dbReference>
<feature type="binding site" evidence="14">
    <location>
        <position position="137"/>
    </location>
    <ligand>
        <name>NADPH</name>
        <dbReference type="ChEBI" id="CHEBI:57783"/>
    </ligand>
</feature>
<comment type="pathway">
    <text evidence="14">Membrane lipid metabolism; glycerophospholipid metabolism.</text>
</comment>
<dbReference type="eggNOG" id="COG0240">
    <property type="taxonomic scope" value="Bacteria"/>
</dbReference>
<evidence type="ECO:0000256" key="7">
    <source>
        <dbReference type="ARBA" id="ARBA00023098"/>
    </source>
</evidence>
<dbReference type="GO" id="GO:0006650">
    <property type="term" value="P:glycerophospholipid metabolic process"/>
    <property type="evidence" value="ECO:0007669"/>
    <property type="project" value="UniProtKB-UniRule"/>
</dbReference>
<comment type="similarity">
    <text evidence="1 14 18">Belongs to the NAD-dependent glycerol-3-phosphate dehydrogenase family.</text>
</comment>
<feature type="binding site" evidence="16">
    <location>
        <position position="105"/>
    </location>
    <ligand>
        <name>substrate</name>
    </ligand>
</feature>
<keyword evidence="9 14" id="KW-1208">Phospholipid metabolism</keyword>
<dbReference type="Gene3D" id="3.40.50.720">
    <property type="entry name" value="NAD(P)-binding Rossmann-like Domain"/>
    <property type="match status" value="1"/>
</dbReference>
<evidence type="ECO:0000256" key="2">
    <source>
        <dbReference type="ARBA" id="ARBA00022516"/>
    </source>
</evidence>
<feature type="domain" description="Glycerol-3-phosphate dehydrogenase NAD-dependent N-terminal" evidence="19">
    <location>
        <begin position="4"/>
        <end position="154"/>
    </location>
</feature>
<dbReference type="GO" id="GO:0046167">
    <property type="term" value="P:glycerol-3-phosphate biosynthetic process"/>
    <property type="evidence" value="ECO:0007669"/>
    <property type="project" value="UniProtKB-UniRule"/>
</dbReference>
<dbReference type="GO" id="GO:0051287">
    <property type="term" value="F:NAD binding"/>
    <property type="evidence" value="ECO:0007669"/>
    <property type="project" value="InterPro"/>
</dbReference>
<dbReference type="EC" id="1.1.1.94" evidence="11 14"/>
<dbReference type="UniPathway" id="UPA00940"/>
<dbReference type="InterPro" id="IPR006109">
    <property type="entry name" value="G3P_DH_NAD-dep_C"/>
</dbReference>
<feature type="binding site" evidence="14">
    <location>
        <position position="252"/>
    </location>
    <ligand>
        <name>NADPH</name>
        <dbReference type="ChEBI" id="CHEBI:57783"/>
    </ligand>
</feature>
<dbReference type="PANTHER" id="PTHR11728:SF1">
    <property type="entry name" value="GLYCEROL-3-PHOSPHATE DEHYDROGENASE [NAD(+)] 2, CHLOROPLASTIC"/>
    <property type="match status" value="1"/>
</dbReference>
<dbReference type="GO" id="GO:0046168">
    <property type="term" value="P:glycerol-3-phosphate catabolic process"/>
    <property type="evidence" value="ECO:0007669"/>
    <property type="project" value="InterPro"/>
</dbReference>
<dbReference type="AlphaFoldDB" id="V6F8P4"/>
<evidence type="ECO:0000256" key="1">
    <source>
        <dbReference type="ARBA" id="ARBA00011009"/>
    </source>
</evidence>
<comment type="subcellular location">
    <subcellularLocation>
        <location evidence="14">Cytoplasm</location>
    </subcellularLocation>
</comment>
<evidence type="ECO:0000313" key="21">
    <source>
        <dbReference type="EMBL" id="CDL01138.1"/>
    </source>
</evidence>
<dbReference type="InterPro" id="IPR036291">
    <property type="entry name" value="NAD(P)-bd_dom_sf"/>
</dbReference>
<evidence type="ECO:0000256" key="11">
    <source>
        <dbReference type="ARBA" id="ARBA00066687"/>
    </source>
</evidence>
<feature type="binding site" evidence="14">
    <location>
        <position position="276"/>
    </location>
    <ligand>
        <name>NADPH</name>
        <dbReference type="ChEBI" id="CHEBI:57783"/>
    </ligand>
</feature>
<comment type="caution">
    <text evidence="14">Lacks conserved residue(s) required for the propagation of feature annotation.</text>
</comment>
<dbReference type="FunFam" id="1.10.1040.10:FF:000001">
    <property type="entry name" value="Glycerol-3-phosphate dehydrogenase [NAD(P)+]"/>
    <property type="match status" value="1"/>
</dbReference>
<comment type="catalytic activity">
    <reaction evidence="14">
        <text>sn-glycerol 3-phosphate + NAD(+) = dihydroxyacetone phosphate + NADH + H(+)</text>
        <dbReference type="Rhea" id="RHEA:11092"/>
        <dbReference type="ChEBI" id="CHEBI:15378"/>
        <dbReference type="ChEBI" id="CHEBI:57540"/>
        <dbReference type="ChEBI" id="CHEBI:57597"/>
        <dbReference type="ChEBI" id="CHEBI:57642"/>
        <dbReference type="ChEBI" id="CHEBI:57945"/>
        <dbReference type="EC" id="1.1.1.94"/>
    </reaction>
</comment>
<dbReference type="Proteomes" id="UP000018922">
    <property type="component" value="Chromosome I"/>
</dbReference>
<sequence length="330" mass="34498">MQRIGIIGAGAWGTALAVTARRAGRDVVMWAHEPDVVATINATRRNQTYLPDMHLDCCIRATTDMADAVNADAVLLVTPAQHLRATARALAPFWRPGVPAVICAKGIEQGSDCMMTEVVQAELPEAPQAVLSGPTFAIEVARGLPTAITLACADAVLGAKLVDALGTPSFRPYLSTDLIGAEIGGAVKNVLAIACGIVEGKGYGDNARAALITRGLAEMSRLALAKGGRAESLMGLSGMGDLILTASSAQSRNYSLGLMLGQGRQLADILAERKAVTEGVWSAGAVVDMAARLDIEMPICAAVDSVLNRSRPLDEAITQLLSRPFKAESR</sequence>
<evidence type="ECO:0000256" key="18">
    <source>
        <dbReference type="RuleBase" id="RU000437"/>
    </source>
</evidence>
<dbReference type="PIRSF" id="PIRSF000114">
    <property type="entry name" value="Glycerol-3-P_dh"/>
    <property type="match status" value="1"/>
</dbReference>
<dbReference type="STRING" id="1430440.MGMSRv2__3923"/>
<name>V6F8P4_MAGGM</name>
<dbReference type="NCBIfam" id="NF000940">
    <property type="entry name" value="PRK00094.1-2"/>
    <property type="match status" value="1"/>
</dbReference>
<evidence type="ECO:0000256" key="12">
    <source>
        <dbReference type="ARBA" id="ARBA00069372"/>
    </source>
</evidence>
<dbReference type="GO" id="GO:0141152">
    <property type="term" value="F:glycerol-3-phosphate dehydrogenase (NAD+) activity"/>
    <property type="evidence" value="ECO:0007669"/>
    <property type="project" value="RHEA"/>
</dbReference>
<feature type="active site" description="Proton acceptor" evidence="14 15">
    <location>
        <position position="188"/>
    </location>
</feature>
<proteinExistence type="inferred from homology"/>
<evidence type="ECO:0000256" key="4">
    <source>
        <dbReference type="ARBA" id="ARBA00022857"/>
    </source>
</evidence>
<feature type="binding site" evidence="14">
    <location>
        <position position="278"/>
    </location>
    <ligand>
        <name>NADPH</name>
        <dbReference type="ChEBI" id="CHEBI:57783"/>
    </ligand>
</feature>
<feature type="binding site" evidence="14">
    <location>
        <position position="252"/>
    </location>
    <ligand>
        <name>sn-glycerol 3-phosphate</name>
        <dbReference type="ChEBI" id="CHEBI:57597"/>
    </ligand>
</feature>
<dbReference type="Pfam" id="PF01210">
    <property type="entry name" value="NAD_Gly3P_dh_N"/>
    <property type="match status" value="1"/>
</dbReference>
<feature type="binding site" evidence="14">
    <location>
        <position position="135"/>
    </location>
    <ligand>
        <name>sn-glycerol 3-phosphate</name>
        <dbReference type="ChEBI" id="CHEBI:57597"/>
    </ligand>
</feature>
<gene>
    <name evidence="14 21" type="primary">gpsA</name>
    <name evidence="21" type="ordered locus">MGMSRv2__3923</name>
</gene>
<evidence type="ECO:0000256" key="10">
    <source>
        <dbReference type="ARBA" id="ARBA00052716"/>
    </source>
</evidence>
<feature type="domain" description="Glycerol-3-phosphate dehydrogenase NAD-dependent C-terminal" evidence="20">
    <location>
        <begin position="177"/>
        <end position="317"/>
    </location>
</feature>
<evidence type="ECO:0000256" key="13">
    <source>
        <dbReference type="ARBA" id="ARBA00080511"/>
    </source>
</evidence>